<dbReference type="Proteomes" id="UP000186955">
    <property type="component" value="Unassembled WGS sequence"/>
</dbReference>
<comment type="caution">
    <text evidence="4">The sequence shown here is derived from an EMBL/GenBank/DDBJ whole genome shotgun (WGS) entry which is preliminary data.</text>
</comment>
<dbReference type="InterPro" id="IPR036291">
    <property type="entry name" value="NAD(P)-bd_dom_sf"/>
</dbReference>
<dbReference type="InterPro" id="IPR051164">
    <property type="entry name" value="NmrA-like_oxidored"/>
</dbReference>
<dbReference type="Pfam" id="PF05368">
    <property type="entry name" value="NmrA"/>
    <property type="match status" value="1"/>
</dbReference>
<dbReference type="AlphaFoldDB" id="A0A1Q5U9Y8"/>
<dbReference type="Gene3D" id="3.90.25.10">
    <property type="entry name" value="UDP-galactose 4-epimerase, domain 1"/>
    <property type="match status" value="1"/>
</dbReference>
<dbReference type="CDD" id="cd05251">
    <property type="entry name" value="NmrA_like_SDR_a"/>
    <property type="match status" value="1"/>
</dbReference>
<dbReference type="InterPro" id="IPR008030">
    <property type="entry name" value="NmrA-like"/>
</dbReference>
<name>A0A1Q5U9Y8_9EURO</name>
<proteinExistence type="inferred from homology"/>
<dbReference type="PANTHER" id="PTHR42748">
    <property type="entry name" value="NITROGEN METABOLITE REPRESSION PROTEIN NMRA FAMILY MEMBER"/>
    <property type="match status" value="1"/>
</dbReference>
<evidence type="ECO:0000256" key="1">
    <source>
        <dbReference type="ARBA" id="ARBA00006328"/>
    </source>
</evidence>
<dbReference type="OrthoDB" id="3358371at2759"/>
<organism evidence="4 5">
    <name type="scientific">Penicillium subrubescens</name>
    <dbReference type="NCBI Taxonomy" id="1316194"/>
    <lineage>
        <taxon>Eukaryota</taxon>
        <taxon>Fungi</taxon>
        <taxon>Dikarya</taxon>
        <taxon>Ascomycota</taxon>
        <taxon>Pezizomycotina</taxon>
        <taxon>Eurotiomycetes</taxon>
        <taxon>Eurotiomycetidae</taxon>
        <taxon>Eurotiales</taxon>
        <taxon>Aspergillaceae</taxon>
        <taxon>Penicillium</taxon>
    </lineage>
</organism>
<evidence type="ECO:0000313" key="4">
    <source>
        <dbReference type="EMBL" id="OKP09288.1"/>
    </source>
</evidence>
<dbReference type="PANTHER" id="PTHR42748:SF31">
    <property type="entry name" value="NMRA-LIKE DOMAIN-CONTAINING PROTEIN-RELATED"/>
    <property type="match status" value="1"/>
</dbReference>
<reference evidence="4 5" key="1">
    <citation type="submission" date="2016-10" db="EMBL/GenBank/DDBJ databases">
        <title>Genome sequence of the ascomycete fungus Penicillium subrubescens.</title>
        <authorList>
            <person name="De Vries R.P."/>
            <person name="Peng M."/>
            <person name="Dilokpimol A."/>
            <person name="Hilden K."/>
            <person name="Makela M.R."/>
            <person name="Grigoriev I."/>
            <person name="Riley R."/>
            <person name="Granchi Z."/>
        </authorList>
    </citation>
    <scope>NUCLEOTIDE SEQUENCE [LARGE SCALE GENOMIC DNA]</scope>
    <source>
        <strain evidence="4 5">CBS 132785</strain>
    </source>
</reference>
<dbReference type="EMBL" id="MNBE01000552">
    <property type="protein sequence ID" value="OKP09288.1"/>
    <property type="molecule type" value="Genomic_DNA"/>
</dbReference>
<keyword evidence="5" id="KW-1185">Reference proteome</keyword>
<evidence type="ECO:0000259" key="3">
    <source>
        <dbReference type="Pfam" id="PF05368"/>
    </source>
</evidence>
<evidence type="ECO:0000313" key="5">
    <source>
        <dbReference type="Proteomes" id="UP000186955"/>
    </source>
</evidence>
<keyword evidence="2" id="KW-0521">NADP</keyword>
<evidence type="ECO:0000256" key="2">
    <source>
        <dbReference type="ARBA" id="ARBA00022857"/>
    </source>
</evidence>
<dbReference type="Gene3D" id="3.40.50.720">
    <property type="entry name" value="NAD(P)-binding Rossmann-like Domain"/>
    <property type="match status" value="1"/>
</dbReference>
<gene>
    <name evidence="4" type="ORF">PENSUB_5374</name>
</gene>
<accession>A0A1Q5U9Y8</accession>
<sequence length="308" mass="33740">MSKLITVFGATGNQGGSVIRTIIGDPQLSKEFRVRAVTRDLSKPKAQALADQGIELFQGDMSSHEDVAKAVEGAHTVYLVTNFWETMSAKPEILQGKIVTDACKEADVKHLIFSSLINASKASEGRLANITHFDGKAEVEEYIRESGVPASFVMLGIFMSELFSMIRKQEDGSFILPIPVSPEVVAPFVDPSTDTGNFVRVALQQPPTDKANVIYASSDYYSFEQIAADFECVTGIPLKVFSLPGDMFKAALAASLPPDMVDEIYENLVLLEGPGYYAGADLTGSLQLLSEKPVTMREFFEKNREHWV</sequence>
<dbReference type="STRING" id="1316194.A0A1Q5U9Y8"/>
<protein>
    <submittedName>
        <fullName evidence="4">NmrA-like family domain-containing protein 1</fullName>
    </submittedName>
</protein>
<dbReference type="GO" id="GO:0005634">
    <property type="term" value="C:nucleus"/>
    <property type="evidence" value="ECO:0007669"/>
    <property type="project" value="TreeGrafter"/>
</dbReference>
<dbReference type="SUPFAM" id="SSF51735">
    <property type="entry name" value="NAD(P)-binding Rossmann-fold domains"/>
    <property type="match status" value="1"/>
</dbReference>
<comment type="similarity">
    <text evidence="1">Belongs to the NmrA-type oxidoreductase family.</text>
</comment>
<feature type="domain" description="NmrA-like" evidence="3">
    <location>
        <begin position="1"/>
        <end position="299"/>
    </location>
</feature>